<keyword evidence="6" id="KW-1185">Reference proteome</keyword>
<accession>A0A9W8EAG0</accession>
<dbReference type="GO" id="GO:0045944">
    <property type="term" value="P:positive regulation of transcription by RNA polymerase II"/>
    <property type="evidence" value="ECO:0007669"/>
    <property type="project" value="TreeGrafter"/>
</dbReference>
<dbReference type="GO" id="GO:0016592">
    <property type="term" value="C:mediator complex"/>
    <property type="evidence" value="ECO:0007669"/>
    <property type="project" value="TreeGrafter"/>
</dbReference>
<feature type="region of interest" description="Disordered" evidence="3">
    <location>
        <begin position="892"/>
        <end position="931"/>
    </location>
</feature>
<sequence>MAALAPPMITPSLKKEVLCVIVMEDSATLAKEFATIYDTYLDPIIRHLRTPVLNTSDGQAVNTKVTPLVRLGLVFYSDYTESSLATVDRKSFISDYRLYRRILTQHQFSTRAPPKHAVAEGLVAALELFDNHQGIGNVDSTNTIRHCILVASTPHCTDTVRNNISEQYDGFDLARVTATMKDHGIRLSLLATQACRTSLEPLPTQVASASIAVVDGSQLTKGRLIAKLTGLTPPSFELPVAPTSTISEPSTTPKPTARSSTVASLDTPTAASDSTPPLRKKTKVTKPSPNLTVPATPSPGLTAKALKSPTRATVTASKRAPKAKSSSESGRTPKTKARPKPPTTSMSPNPPSLANFSPNITTNMFTMTSPLVASSTAPTHPTLTPSGSIGPGLQAIPAHSGPGLPPSSSQALANLQQEKAKQGEQLQRQIADLTRKVPSNLPQHNPHVQKLLQQLALQQQALTGQPLPLSNEDMMARLQSKINQAVNFNSPGAMGSSGMMANTIATSTPPTNIQTTLVPPLPTASSQSAVSNMMIPTSVALTPTPNPVHPPAPLAGQNVQSLQQLLGNITPAHLQAFYTQPAFLQAKDPEAFAKLQQLSKANIPLNVLVAQIGLANASGHPQPAHSPANTTPAPGLLATREVWSGQILWTARDRVTARNFEHHCNAVAFPGSARVRQTFCDKLKVPDPHLAKNAVPPQNSPFRLQDFQVNLWPQQLQALQLVTLQIDQLLRYIIDKNVAFVEFDLAPNKNDPNVQSNYNALLGNLAEKQMGAFIQFAIPPDPVTQEKFGILLIFHERLLGVLSLNTPLPIKQFMAQPATATPRPTGMDNAPNPQMLLLQQQLLNARATNPQLANNPQLNQLLSGLTDRNQLQQLLLQHQQQLAQQAGLASINQPNRSPNVRPQQPTPPVGHQKLPLASNASPSLLNLSGMQGLSQPSQLMAATPSSGLSGPTHLAPQANASALSQNLAQFLQKSMANVRPGNPTTGPMAGLGTVRPTGLDPATLNLLARKRAGMNMTTGPMNLNMGSFLAGQLPATSTAGAMAGMDGRLNMANLPPQLQQQFYQLQQRQRAMQLMSAMNQGNSGPAAASPGIGNMGTMPMAATNPNPAATLNHSNSNSNAAMNMLIANSGLGGINGTAANPMASMMAHHLLQQNGGQPPPNGLPPPGRKP</sequence>
<dbReference type="OrthoDB" id="7690434at2759"/>
<evidence type="ECO:0000259" key="4">
    <source>
        <dbReference type="Pfam" id="PF11265"/>
    </source>
</evidence>
<feature type="compositionally biased region" description="Polar residues" evidence="3">
    <location>
        <begin position="372"/>
        <end position="387"/>
    </location>
</feature>
<dbReference type="Proteomes" id="UP001151582">
    <property type="component" value="Unassembled WGS sequence"/>
</dbReference>
<feature type="compositionally biased region" description="Polar residues" evidence="3">
    <location>
        <begin position="892"/>
        <end position="903"/>
    </location>
</feature>
<dbReference type="GO" id="GO:0005667">
    <property type="term" value="C:transcription regulator complex"/>
    <property type="evidence" value="ECO:0007669"/>
    <property type="project" value="TreeGrafter"/>
</dbReference>
<feature type="compositionally biased region" description="Pro residues" evidence="3">
    <location>
        <begin position="1157"/>
        <end position="1170"/>
    </location>
</feature>
<feature type="compositionally biased region" description="Polar residues" evidence="3">
    <location>
        <begin position="257"/>
        <end position="275"/>
    </location>
</feature>
<comment type="caution">
    <text evidence="5">The sequence shown here is derived from an EMBL/GenBank/DDBJ whole genome shotgun (WGS) entry which is preliminary data.</text>
</comment>
<proteinExistence type="inferred from homology"/>
<evidence type="ECO:0000313" key="6">
    <source>
        <dbReference type="Proteomes" id="UP001151582"/>
    </source>
</evidence>
<name>A0A9W8EAG0_9FUNG</name>
<dbReference type="PANTHER" id="PTHR12433:SF11">
    <property type="entry name" value="MEDIATOR OF RNA POLYMERASE II TRANSCRIPTION SUBUNIT 25"/>
    <property type="match status" value="1"/>
</dbReference>
<dbReference type="Pfam" id="PF11265">
    <property type="entry name" value="Med25_VWA"/>
    <property type="match status" value="1"/>
</dbReference>
<evidence type="ECO:0000313" key="5">
    <source>
        <dbReference type="EMBL" id="KAJ1983411.1"/>
    </source>
</evidence>
<dbReference type="AlphaFoldDB" id="A0A9W8EAG0"/>
<feature type="region of interest" description="Disordered" evidence="3">
    <location>
        <begin position="1151"/>
        <end position="1170"/>
    </location>
</feature>
<reference evidence="5" key="1">
    <citation type="submission" date="2022-07" db="EMBL/GenBank/DDBJ databases">
        <title>Phylogenomic reconstructions and comparative analyses of Kickxellomycotina fungi.</title>
        <authorList>
            <person name="Reynolds N.K."/>
            <person name="Stajich J.E."/>
            <person name="Barry K."/>
            <person name="Grigoriev I.V."/>
            <person name="Crous P."/>
            <person name="Smith M.E."/>
        </authorList>
    </citation>
    <scope>NUCLEOTIDE SEQUENCE</scope>
    <source>
        <strain evidence="5">RSA 567</strain>
    </source>
</reference>
<comment type="similarity">
    <text evidence="1">Belongs to the Mediator complex subunit 25 family.</text>
</comment>
<organism evidence="5 6">
    <name type="scientific">Dimargaris verticillata</name>
    <dbReference type="NCBI Taxonomy" id="2761393"/>
    <lineage>
        <taxon>Eukaryota</taxon>
        <taxon>Fungi</taxon>
        <taxon>Fungi incertae sedis</taxon>
        <taxon>Zoopagomycota</taxon>
        <taxon>Kickxellomycotina</taxon>
        <taxon>Dimargaritomycetes</taxon>
        <taxon>Dimargaritales</taxon>
        <taxon>Dimargaritaceae</taxon>
        <taxon>Dimargaris</taxon>
    </lineage>
</organism>
<evidence type="ECO:0000256" key="3">
    <source>
        <dbReference type="SAM" id="MobiDB-lite"/>
    </source>
</evidence>
<feature type="compositionally biased region" description="Low complexity" evidence="3">
    <location>
        <begin position="914"/>
        <end position="928"/>
    </location>
</feature>
<feature type="region of interest" description="Disordered" evidence="3">
    <location>
        <begin position="372"/>
        <end position="427"/>
    </location>
</feature>
<evidence type="ECO:0000256" key="1">
    <source>
        <dbReference type="ARBA" id="ARBA00009102"/>
    </source>
</evidence>
<feature type="compositionally biased region" description="Polar residues" evidence="3">
    <location>
        <begin position="406"/>
        <end position="417"/>
    </location>
</feature>
<dbReference type="PANTHER" id="PTHR12433">
    <property type="entry name" value="MEDIATOR OF RNA POLYMERASE II TRANSCRIPTION SUBUNIT 25"/>
    <property type="match status" value="1"/>
</dbReference>
<feature type="region of interest" description="Disordered" evidence="3">
    <location>
        <begin position="236"/>
        <end position="353"/>
    </location>
</feature>
<protein>
    <recommendedName>
        <fullName evidence="2">Mediator of RNA polymerase II transcription subunit 25</fullName>
    </recommendedName>
</protein>
<dbReference type="InterPro" id="IPR021419">
    <property type="entry name" value="Mediator_Med25_VWA"/>
</dbReference>
<gene>
    <name evidence="5" type="ORF">H4R34_001286</name>
</gene>
<dbReference type="EMBL" id="JANBQB010000056">
    <property type="protein sequence ID" value="KAJ1983411.1"/>
    <property type="molecule type" value="Genomic_DNA"/>
</dbReference>
<feature type="compositionally biased region" description="Polar residues" evidence="3">
    <location>
        <begin position="285"/>
        <end position="295"/>
    </location>
</feature>
<evidence type="ECO:0000256" key="2">
    <source>
        <dbReference type="ARBA" id="ARBA00019694"/>
    </source>
</evidence>
<feature type="domain" description="Mediator of RNA polymerase II transcription subunit 25 von Willebrand factor type A" evidence="4">
    <location>
        <begin position="19"/>
        <end position="193"/>
    </location>
</feature>
<feature type="compositionally biased region" description="Low complexity" evidence="3">
    <location>
        <begin position="242"/>
        <end position="256"/>
    </location>
</feature>